<dbReference type="AlphaFoldDB" id="A0A3E1AZJ0"/>
<reference evidence="3 4" key="1">
    <citation type="submission" date="2017-03" db="EMBL/GenBank/DDBJ databases">
        <title>Genome analysis of Rhizobial strains effectives or ineffectives for nitrogen fixation isolated from bean seeds.</title>
        <authorList>
            <person name="Peralta H."/>
            <person name="Aguilar-Vera A."/>
            <person name="Mora Y."/>
            <person name="Vargas-Lagunas C."/>
            <person name="Girard L."/>
            <person name="Mora J."/>
        </authorList>
    </citation>
    <scope>NUCLEOTIDE SEQUENCE [LARGE SCALE GENOMIC DNA]</scope>
    <source>
        <strain evidence="3 4">CCGM5</strain>
    </source>
</reference>
<dbReference type="EMBL" id="NAOO01000045">
    <property type="protein sequence ID" value="RFB82380.1"/>
    <property type="molecule type" value="Genomic_DNA"/>
</dbReference>
<dbReference type="SUPFAM" id="SSF52038">
    <property type="entry name" value="Barstar-related"/>
    <property type="match status" value="1"/>
</dbReference>
<dbReference type="RefSeq" id="WP_116276572.1">
    <property type="nucleotide sequence ID" value="NZ_KZ859531.1"/>
</dbReference>
<proteinExistence type="inferred from homology"/>
<gene>
    <name evidence="3" type="ORF">B5K10_32320</name>
</gene>
<dbReference type="Proteomes" id="UP000256748">
    <property type="component" value="Unassembled WGS sequence"/>
</dbReference>
<feature type="domain" description="Barstar (barnase inhibitor)" evidence="2">
    <location>
        <begin position="6"/>
        <end position="81"/>
    </location>
</feature>
<dbReference type="InterPro" id="IPR000468">
    <property type="entry name" value="Barstar"/>
</dbReference>
<evidence type="ECO:0000256" key="1">
    <source>
        <dbReference type="ARBA" id="ARBA00006845"/>
    </source>
</evidence>
<evidence type="ECO:0000313" key="4">
    <source>
        <dbReference type="Proteomes" id="UP000256748"/>
    </source>
</evidence>
<dbReference type="Pfam" id="PF01337">
    <property type="entry name" value="Barstar"/>
    <property type="match status" value="1"/>
</dbReference>
<evidence type="ECO:0000259" key="2">
    <source>
        <dbReference type="Pfam" id="PF01337"/>
    </source>
</evidence>
<evidence type="ECO:0000313" key="3">
    <source>
        <dbReference type="EMBL" id="RFB82380.1"/>
    </source>
</evidence>
<dbReference type="InterPro" id="IPR035905">
    <property type="entry name" value="Barstar-like_sf"/>
</dbReference>
<accession>A0A3E1AZJ0</accession>
<sequence length="134" mass="15063">MTTEYIIDGSRITSLESFFDEISCVLIPGAYWGRNLDAFNDILRGGFGTPAEGFTIRWSHSAVSRERLSYPETVRQLERRLQRCHPSNQDGVSREIADAHAAVGPTAFDWLIEIIRIHCPGGREATDNVQLVLE</sequence>
<dbReference type="Gene3D" id="3.30.370.10">
    <property type="entry name" value="Barstar-like"/>
    <property type="match status" value="1"/>
</dbReference>
<protein>
    <recommendedName>
        <fullName evidence="2">Barstar (barnase inhibitor) domain-containing protein</fullName>
    </recommendedName>
</protein>
<comment type="caution">
    <text evidence="3">The sequence shown here is derived from an EMBL/GenBank/DDBJ whole genome shotgun (WGS) entry which is preliminary data.</text>
</comment>
<organism evidence="3 4">
    <name type="scientific">Rhizobium leguminosarum bv. trifolii</name>
    <dbReference type="NCBI Taxonomy" id="386"/>
    <lineage>
        <taxon>Bacteria</taxon>
        <taxon>Pseudomonadati</taxon>
        <taxon>Pseudomonadota</taxon>
        <taxon>Alphaproteobacteria</taxon>
        <taxon>Hyphomicrobiales</taxon>
        <taxon>Rhizobiaceae</taxon>
        <taxon>Rhizobium/Agrobacterium group</taxon>
        <taxon>Rhizobium</taxon>
    </lineage>
</organism>
<name>A0A3E1AZJ0_RHILT</name>
<comment type="similarity">
    <text evidence="1">Belongs to the barstar family.</text>
</comment>